<proteinExistence type="inferred from homology"/>
<dbReference type="InterPro" id="IPR038973">
    <property type="entry name" value="MutL/Mlh/Pms-like"/>
</dbReference>
<evidence type="ECO:0000256" key="1">
    <source>
        <dbReference type="ARBA" id="ARBA00023204"/>
    </source>
</evidence>
<dbReference type="CDD" id="cd16926">
    <property type="entry name" value="HATPase_MutL-MLH-PMS-like"/>
    <property type="match status" value="1"/>
</dbReference>
<keyword evidence="2" id="KW-0227">DNA damage</keyword>
<dbReference type="HAMAP" id="MF_00149">
    <property type="entry name" value="DNA_mis_repair"/>
    <property type="match status" value="1"/>
</dbReference>
<evidence type="ECO:0000313" key="6">
    <source>
        <dbReference type="Proteomes" id="UP000779508"/>
    </source>
</evidence>
<dbReference type="Pfam" id="PF13589">
    <property type="entry name" value="HATPase_c_3"/>
    <property type="match status" value="1"/>
</dbReference>
<dbReference type="CDD" id="cd00782">
    <property type="entry name" value="MutL_Trans"/>
    <property type="match status" value="1"/>
</dbReference>
<dbReference type="InterPro" id="IPR002099">
    <property type="entry name" value="MutL/Mlh/PMS"/>
</dbReference>
<name>A0ABS6G4T5_9FIRM</name>
<comment type="caution">
    <text evidence="5">The sequence shown here is derived from an EMBL/GenBank/DDBJ whole genome shotgun (WGS) entry which is preliminary data.</text>
</comment>
<keyword evidence="5" id="KW-0540">Nuclease</keyword>
<evidence type="ECO:0000313" key="5">
    <source>
        <dbReference type="EMBL" id="MBU5677496.1"/>
    </source>
</evidence>
<protein>
    <recommendedName>
        <fullName evidence="2">DNA mismatch repair protein MutL</fullName>
    </recommendedName>
</protein>
<dbReference type="PANTHER" id="PTHR10073:SF12">
    <property type="entry name" value="DNA MISMATCH REPAIR PROTEIN MLH1"/>
    <property type="match status" value="1"/>
</dbReference>
<dbReference type="RefSeq" id="WP_216418273.1">
    <property type="nucleotide sequence ID" value="NZ_JAHLQK010000005.1"/>
</dbReference>
<dbReference type="Pfam" id="PF01119">
    <property type="entry name" value="DNA_mis_repair"/>
    <property type="match status" value="1"/>
</dbReference>
<dbReference type="Proteomes" id="UP000779508">
    <property type="component" value="Unassembled WGS sequence"/>
</dbReference>
<keyword evidence="1 2" id="KW-0234">DNA repair</keyword>
<keyword evidence="6" id="KW-1185">Reference proteome</keyword>
<dbReference type="InterPro" id="IPR013507">
    <property type="entry name" value="DNA_mismatch_S5_2-like"/>
</dbReference>
<dbReference type="PROSITE" id="PS00058">
    <property type="entry name" value="DNA_MISMATCH_REPAIR_1"/>
    <property type="match status" value="1"/>
</dbReference>
<organism evidence="5 6">
    <name type="scientific">Alkaliphilus flagellatus</name>
    <dbReference type="NCBI Taxonomy" id="2841507"/>
    <lineage>
        <taxon>Bacteria</taxon>
        <taxon>Bacillati</taxon>
        <taxon>Bacillota</taxon>
        <taxon>Clostridia</taxon>
        <taxon>Peptostreptococcales</taxon>
        <taxon>Natronincolaceae</taxon>
        <taxon>Alkaliphilus</taxon>
    </lineage>
</organism>
<gene>
    <name evidence="2 5" type="primary">mutL</name>
    <name evidence="5" type="ORF">KQI88_13820</name>
</gene>
<dbReference type="GO" id="GO:0004519">
    <property type="term" value="F:endonuclease activity"/>
    <property type="evidence" value="ECO:0007669"/>
    <property type="project" value="UniProtKB-KW"/>
</dbReference>
<dbReference type="PANTHER" id="PTHR10073">
    <property type="entry name" value="DNA MISMATCH REPAIR PROTEIN MLH, PMS, MUTL"/>
    <property type="match status" value="1"/>
</dbReference>
<dbReference type="NCBIfam" id="TIGR00585">
    <property type="entry name" value="mutl"/>
    <property type="match status" value="1"/>
</dbReference>
<feature type="domain" description="DNA mismatch repair protein S5" evidence="4">
    <location>
        <begin position="210"/>
        <end position="328"/>
    </location>
</feature>
<evidence type="ECO:0000259" key="3">
    <source>
        <dbReference type="SMART" id="SM00853"/>
    </source>
</evidence>
<feature type="domain" description="MutL C-terminal dimerisation" evidence="3">
    <location>
        <begin position="432"/>
        <end position="572"/>
    </location>
</feature>
<dbReference type="InterPro" id="IPR014790">
    <property type="entry name" value="MutL_C"/>
</dbReference>
<keyword evidence="5" id="KW-0378">Hydrolase</keyword>
<evidence type="ECO:0000256" key="2">
    <source>
        <dbReference type="HAMAP-Rule" id="MF_00149"/>
    </source>
</evidence>
<dbReference type="SMART" id="SM01340">
    <property type="entry name" value="DNA_mis_repair"/>
    <property type="match status" value="1"/>
</dbReference>
<dbReference type="Pfam" id="PF08676">
    <property type="entry name" value="MutL_C"/>
    <property type="match status" value="1"/>
</dbReference>
<accession>A0ABS6G4T5</accession>
<dbReference type="InterPro" id="IPR014762">
    <property type="entry name" value="DNA_mismatch_repair_CS"/>
</dbReference>
<dbReference type="SMART" id="SM00853">
    <property type="entry name" value="MutL_C"/>
    <property type="match status" value="1"/>
</dbReference>
<keyword evidence="5" id="KW-0255">Endonuclease</keyword>
<sequence length="616" mass="70365">MNRKIDILDDLTINKIAAGEVVEAPYSVVKELVENAIDAGASTITLEIKDGGKKYIRITDNGAGIKEEYVEKAFMRHSTSKITNIDDLNNINSLGFRGEALASIAAVSQAEMITRPDEQQYGILIEITGGKTEIIRKVGCPVGTTIIIKNLFFNTPARLKFMKSNNAETMKITEIIIRLSLSNPGIAFKYINNNNIMFTTPGNNILSQAILSVFDKDTFKNLISLEQNELNMKLHGYIGQPSFVRGNRNLQIIYVNGRYVKNKLISKAIEEAYKEKIIINKHPVCILNLNIDPSLIDVNVHPAKTEVKFEAEEQIYDFIYKSIISALQQNTTIPNLIAVKSKPENYIDIRQNFVPVTPVEYQKQKNISENASAIKNVLINETQGKYIQDSNTGEISQFIDDKNNEEQLQINSLEEDIVQFSFLNTLLDQYKIVGQIFNTYIVLEKDQSMYLIDQHAAHERLLYNKFLEEIKNEKVVSQRLIESKVLELSSEDYMLLSNNMSIFRKLGFEMEDFGINAIIIRQVPMILGKPQNFSFIYEILDEVRNNNNIDDYFEDTIIKRACKEAIKAKDRLDYSEIKKLIDEIYTLTPPLTCPHGRPIILTMGKYEIEKHFKRIQ</sequence>
<dbReference type="EMBL" id="JAHLQK010000005">
    <property type="protein sequence ID" value="MBU5677496.1"/>
    <property type="molecule type" value="Genomic_DNA"/>
</dbReference>
<reference evidence="5 6" key="1">
    <citation type="submission" date="2021-06" db="EMBL/GenBank/DDBJ databases">
        <authorList>
            <person name="Sun Q."/>
            <person name="Li D."/>
        </authorList>
    </citation>
    <scope>NUCLEOTIDE SEQUENCE [LARGE SCALE GENOMIC DNA]</scope>
    <source>
        <strain evidence="5 6">MSJ-5</strain>
    </source>
</reference>
<dbReference type="InterPro" id="IPR020667">
    <property type="entry name" value="DNA_mismatch_repair_MutL"/>
</dbReference>
<evidence type="ECO:0000259" key="4">
    <source>
        <dbReference type="SMART" id="SM01340"/>
    </source>
</evidence>
<comment type="similarity">
    <text evidence="2">Belongs to the DNA mismatch repair MutL/HexB family.</text>
</comment>
<comment type="function">
    <text evidence="2">This protein is involved in the repair of mismatches in DNA. It is required for dam-dependent methyl-directed DNA mismatch repair. May act as a 'molecular matchmaker', a protein that promotes the formation of a stable complex between two or more DNA-binding proteins in an ATP-dependent manner without itself being part of a final effector complex.</text>
</comment>